<dbReference type="PANTHER" id="PTHR42973:SF39">
    <property type="entry name" value="FAD-BINDING PCMH-TYPE DOMAIN-CONTAINING PROTEIN"/>
    <property type="match status" value="1"/>
</dbReference>
<sequence>MSTGTALRDRLRGQVILPEDNGYDEARRVWNGTIDRKPAGIARCAGVADVLAAVRYAREADLPVAVRGGGHNIAGSGTCDGGLVIDLSALKAVRVDPAGRTAWAQPGLLWGELDRETQEFGLAVPGGIVSTTGVAGLTLGGGFGWLHRPYGLTADNLVGADVVTADGRLVRADDDLLWGLRGGGGNFGIVTLFEFRAHPVGPELAAGLIFYRADDLARVVRGYRDLMAAAPDELTCFLVLRRAPAAPFLPEEVHGQPVVAIAACHAGPVEDGVRALAALRELAPPVADLLAPGRTGTSSPCWTGHGRRGSATTGRPST</sequence>
<evidence type="ECO:0000256" key="4">
    <source>
        <dbReference type="ARBA" id="ARBA00022827"/>
    </source>
</evidence>
<evidence type="ECO:0000259" key="7">
    <source>
        <dbReference type="PROSITE" id="PS51387"/>
    </source>
</evidence>
<proteinExistence type="inferred from homology"/>
<dbReference type="EMBL" id="BLPG01000001">
    <property type="protein sequence ID" value="GFJ94420.1"/>
    <property type="molecule type" value="Genomic_DNA"/>
</dbReference>
<dbReference type="Gene3D" id="3.40.462.20">
    <property type="match status" value="1"/>
</dbReference>
<dbReference type="PROSITE" id="PS51387">
    <property type="entry name" value="FAD_PCMH"/>
    <property type="match status" value="1"/>
</dbReference>
<evidence type="ECO:0000256" key="5">
    <source>
        <dbReference type="ARBA" id="ARBA00023002"/>
    </source>
</evidence>
<evidence type="ECO:0000256" key="3">
    <source>
        <dbReference type="ARBA" id="ARBA00022630"/>
    </source>
</evidence>
<dbReference type="AlphaFoldDB" id="A0A6V8LFJ1"/>
<dbReference type="InterPro" id="IPR036318">
    <property type="entry name" value="FAD-bd_PCMH-like_sf"/>
</dbReference>
<comment type="similarity">
    <text evidence="2">Belongs to the oxygen-dependent FAD-linked oxidoreductase family.</text>
</comment>
<dbReference type="InterPro" id="IPR006094">
    <property type="entry name" value="Oxid_FAD_bind_N"/>
</dbReference>
<accession>A0A6V8LFJ1</accession>
<comment type="cofactor">
    <cofactor evidence="1">
        <name>FAD</name>
        <dbReference type="ChEBI" id="CHEBI:57692"/>
    </cofactor>
</comment>
<dbReference type="Gene3D" id="3.30.43.10">
    <property type="entry name" value="Uridine Diphospho-n-acetylenolpyruvylglucosamine Reductase, domain 2"/>
    <property type="match status" value="1"/>
</dbReference>
<dbReference type="GO" id="GO:0016491">
    <property type="term" value="F:oxidoreductase activity"/>
    <property type="evidence" value="ECO:0007669"/>
    <property type="project" value="UniProtKB-KW"/>
</dbReference>
<dbReference type="Pfam" id="PF01565">
    <property type="entry name" value="FAD_binding_4"/>
    <property type="match status" value="1"/>
</dbReference>
<dbReference type="InterPro" id="IPR016166">
    <property type="entry name" value="FAD-bd_PCMH"/>
</dbReference>
<dbReference type="InterPro" id="IPR050416">
    <property type="entry name" value="FAD-linked_Oxidoreductase"/>
</dbReference>
<evidence type="ECO:0000256" key="1">
    <source>
        <dbReference type="ARBA" id="ARBA00001974"/>
    </source>
</evidence>
<keyword evidence="3" id="KW-0285">Flavoprotein</keyword>
<evidence type="ECO:0000256" key="6">
    <source>
        <dbReference type="SAM" id="MobiDB-lite"/>
    </source>
</evidence>
<keyword evidence="4" id="KW-0274">FAD</keyword>
<evidence type="ECO:0000256" key="2">
    <source>
        <dbReference type="ARBA" id="ARBA00005466"/>
    </source>
</evidence>
<dbReference type="PROSITE" id="PS00862">
    <property type="entry name" value="OX2_COVAL_FAD"/>
    <property type="match status" value="1"/>
</dbReference>
<dbReference type="PANTHER" id="PTHR42973">
    <property type="entry name" value="BINDING OXIDOREDUCTASE, PUTATIVE (AFU_ORTHOLOGUE AFUA_1G17690)-RELATED"/>
    <property type="match status" value="1"/>
</dbReference>
<evidence type="ECO:0000313" key="8">
    <source>
        <dbReference type="EMBL" id="GFJ94420.1"/>
    </source>
</evidence>
<feature type="region of interest" description="Disordered" evidence="6">
    <location>
        <begin position="297"/>
        <end position="318"/>
    </location>
</feature>
<dbReference type="SUPFAM" id="SSF56176">
    <property type="entry name" value="FAD-binding/transporter-associated domain-like"/>
    <property type="match status" value="1"/>
</dbReference>
<dbReference type="GO" id="GO:0071949">
    <property type="term" value="F:FAD binding"/>
    <property type="evidence" value="ECO:0007669"/>
    <property type="project" value="InterPro"/>
</dbReference>
<reference evidence="8 9" key="1">
    <citation type="submission" date="2020-03" db="EMBL/GenBank/DDBJ databases">
        <title>Whole genome shotgun sequence of Phytohabitans rumicis NBRC 108638.</title>
        <authorList>
            <person name="Komaki H."/>
            <person name="Tamura T."/>
        </authorList>
    </citation>
    <scope>NUCLEOTIDE SEQUENCE [LARGE SCALE GENOMIC DNA]</scope>
    <source>
        <strain evidence="8 9">NBRC 108638</strain>
    </source>
</reference>
<dbReference type="InterPro" id="IPR016169">
    <property type="entry name" value="FAD-bd_PCMH_sub2"/>
</dbReference>
<feature type="domain" description="FAD-binding PCMH-type" evidence="7">
    <location>
        <begin position="34"/>
        <end position="200"/>
    </location>
</feature>
<gene>
    <name evidence="8" type="ORF">Prum_080620</name>
</gene>
<dbReference type="Proteomes" id="UP000482960">
    <property type="component" value="Unassembled WGS sequence"/>
</dbReference>
<keyword evidence="9" id="KW-1185">Reference proteome</keyword>
<protein>
    <recommendedName>
        <fullName evidence="7">FAD-binding PCMH-type domain-containing protein</fullName>
    </recommendedName>
</protein>
<name>A0A6V8LFJ1_9ACTN</name>
<dbReference type="Gene3D" id="3.30.465.10">
    <property type="match status" value="1"/>
</dbReference>
<dbReference type="InterPro" id="IPR006093">
    <property type="entry name" value="Oxy_OxRdtase_FAD_BS"/>
</dbReference>
<reference evidence="8 9" key="2">
    <citation type="submission" date="2020-03" db="EMBL/GenBank/DDBJ databases">
        <authorList>
            <person name="Ichikawa N."/>
            <person name="Kimura A."/>
            <person name="Kitahashi Y."/>
            <person name="Uohara A."/>
        </authorList>
    </citation>
    <scope>NUCLEOTIDE SEQUENCE [LARGE SCALE GENOMIC DNA]</scope>
    <source>
        <strain evidence="8 9">NBRC 108638</strain>
    </source>
</reference>
<keyword evidence="5" id="KW-0560">Oxidoreductase</keyword>
<dbReference type="InterPro" id="IPR016167">
    <property type="entry name" value="FAD-bd_PCMH_sub1"/>
</dbReference>
<comment type="caution">
    <text evidence="8">The sequence shown here is derived from an EMBL/GenBank/DDBJ whole genome shotgun (WGS) entry which is preliminary data.</text>
</comment>
<evidence type="ECO:0000313" key="9">
    <source>
        <dbReference type="Proteomes" id="UP000482960"/>
    </source>
</evidence>
<organism evidence="8 9">
    <name type="scientific">Phytohabitans rumicis</name>
    <dbReference type="NCBI Taxonomy" id="1076125"/>
    <lineage>
        <taxon>Bacteria</taxon>
        <taxon>Bacillati</taxon>
        <taxon>Actinomycetota</taxon>
        <taxon>Actinomycetes</taxon>
        <taxon>Micromonosporales</taxon>
        <taxon>Micromonosporaceae</taxon>
    </lineage>
</organism>
<dbReference type="RefSeq" id="WP_218577563.1">
    <property type="nucleotide sequence ID" value="NZ_BLPG01000001.1"/>
</dbReference>